<dbReference type="Gene3D" id="3.40.30.10">
    <property type="entry name" value="Glutaredoxin"/>
    <property type="match status" value="1"/>
</dbReference>
<feature type="domain" description="Glutaredoxin" evidence="1">
    <location>
        <begin position="6"/>
        <end position="63"/>
    </location>
</feature>
<dbReference type="AlphaFoldDB" id="A0A9Q3V860"/>
<dbReference type="PROSITE" id="PS51354">
    <property type="entry name" value="GLUTAREDOXIN_2"/>
    <property type="match status" value="1"/>
</dbReference>
<dbReference type="Pfam" id="PF00462">
    <property type="entry name" value="Glutaredoxin"/>
    <property type="match status" value="1"/>
</dbReference>
<organism evidence="2 3">
    <name type="scientific">Clostridium botulinum C</name>
    <dbReference type="NCBI Taxonomy" id="36828"/>
    <lineage>
        <taxon>Bacteria</taxon>
        <taxon>Bacillati</taxon>
        <taxon>Bacillota</taxon>
        <taxon>Clostridia</taxon>
        <taxon>Eubacteriales</taxon>
        <taxon>Clostridiaceae</taxon>
        <taxon>Clostridium</taxon>
    </lineage>
</organism>
<dbReference type="InterPro" id="IPR036249">
    <property type="entry name" value="Thioredoxin-like_sf"/>
</dbReference>
<reference evidence="2" key="1">
    <citation type="submission" date="2020-02" db="EMBL/GenBank/DDBJ databases">
        <authorList>
            <person name="Fillo S."/>
            <person name="Giordani F."/>
            <person name="Tonon E."/>
            <person name="Drigo I."/>
            <person name="Anselmo A."/>
            <person name="Fortunato A."/>
            <person name="Bano L."/>
            <person name="Lista F."/>
        </authorList>
    </citation>
    <scope>NUCLEOTIDE SEQUENCE</scope>
    <source>
        <strain evidence="2">IZSVe-TV_9877_3_12</strain>
    </source>
</reference>
<name>A0A9Q3V860_CLOBO</name>
<evidence type="ECO:0000313" key="3">
    <source>
        <dbReference type="Proteomes" id="UP000813637"/>
    </source>
</evidence>
<accession>A0A9Q3V860</accession>
<reference evidence="2" key="2">
    <citation type="journal article" date="2021" name="Microorganisms">
        <title>Extensive Genome Exploration of Clostridium botulinum Group III Field Strains.</title>
        <authorList>
            <person name="Fillo S."/>
            <person name="Giordani F."/>
            <person name="Tonon E."/>
            <person name="Drigo I."/>
            <person name="Anselmo A."/>
            <person name="Fortunato A."/>
            <person name="Lista F."/>
            <person name="Bano L."/>
        </authorList>
    </citation>
    <scope>NUCLEOTIDE SEQUENCE</scope>
    <source>
        <strain evidence="2">IZSVe-TV_9877_3_12</strain>
    </source>
</reference>
<dbReference type="Proteomes" id="UP000813637">
    <property type="component" value="Unassembled WGS sequence"/>
</dbReference>
<dbReference type="InterPro" id="IPR002109">
    <property type="entry name" value="Glutaredoxin"/>
</dbReference>
<evidence type="ECO:0000259" key="1">
    <source>
        <dbReference type="Pfam" id="PF00462"/>
    </source>
</evidence>
<protein>
    <submittedName>
        <fullName evidence="2">Glutaredoxin</fullName>
    </submittedName>
</protein>
<dbReference type="SUPFAM" id="SSF52833">
    <property type="entry name" value="Thioredoxin-like"/>
    <property type="match status" value="1"/>
</dbReference>
<evidence type="ECO:0000313" key="2">
    <source>
        <dbReference type="EMBL" id="MCD3194881.1"/>
    </source>
</evidence>
<dbReference type="EMBL" id="JAAMYB010000004">
    <property type="protein sequence ID" value="MCD3194881.1"/>
    <property type="molecule type" value="Genomic_DNA"/>
</dbReference>
<dbReference type="RefSeq" id="WP_003381379.1">
    <property type="nucleotide sequence ID" value="NZ_JAAMYB010000004.1"/>
</dbReference>
<gene>
    <name evidence="2" type="ORF">G8S53_06205</name>
</gene>
<proteinExistence type="predicted"/>
<comment type="caution">
    <text evidence="2">The sequence shown here is derived from an EMBL/GenBank/DDBJ whole genome shotgun (WGS) entry which is preliminary data.</text>
</comment>
<sequence length="71" mass="8056">MIKIIGNEGCTACEMVKYLLNKKGVEYTYESLSNLTEDERQSLINQAQSNNMTDLPLIFKDGVQIEKSKIL</sequence>